<organism evidence="8 9">
    <name type="scientific">Crotalaria pallida</name>
    <name type="common">Smooth rattlebox</name>
    <name type="synonym">Crotalaria striata</name>
    <dbReference type="NCBI Taxonomy" id="3830"/>
    <lineage>
        <taxon>Eukaryota</taxon>
        <taxon>Viridiplantae</taxon>
        <taxon>Streptophyta</taxon>
        <taxon>Embryophyta</taxon>
        <taxon>Tracheophyta</taxon>
        <taxon>Spermatophyta</taxon>
        <taxon>Magnoliopsida</taxon>
        <taxon>eudicotyledons</taxon>
        <taxon>Gunneridae</taxon>
        <taxon>Pentapetalae</taxon>
        <taxon>rosids</taxon>
        <taxon>fabids</taxon>
        <taxon>Fabales</taxon>
        <taxon>Fabaceae</taxon>
        <taxon>Papilionoideae</taxon>
        <taxon>50 kb inversion clade</taxon>
        <taxon>genistoids sensu lato</taxon>
        <taxon>core genistoids</taxon>
        <taxon>Crotalarieae</taxon>
        <taxon>Crotalaria</taxon>
    </lineage>
</organism>
<dbReference type="GO" id="GO:0046872">
    <property type="term" value="F:metal ion binding"/>
    <property type="evidence" value="ECO:0007669"/>
    <property type="project" value="UniProtKB-KW"/>
</dbReference>
<keyword evidence="1" id="KW-0813">Transport</keyword>
<dbReference type="AlphaFoldDB" id="A0AAN9FA83"/>
<evidence type="ECO:0000256" key="6">
    <source>
        <dbReference type="SAM" id="SignalP"/>
    </source>
</evidence>
<evidence type="ECO:0000313" key="8">
    <source>
        <dbReference type="EMBL" id="KAK7270270.1"/>
    </source>
</evidence>
<evidence type="ECO:0000256" key="2">
    <source>
        <dbReference type="ARBA" id="ARBA00022723"/>
    </source>
</evidence>
<evidence type="ECO:0000256" key="1">
    <source>
        <dbReference type="ARBA" id="ARBA00022448"/>
    </source>
</evidence>
<sequence>MAMVLLFFTVLLISLSVVSMSAVYRVGDSVGWTILDHPDYKNWASSKKFYVGDTLIFSYHKQNHDVMEVSQHDYIHCNTNSAKAFYHTGSDSINLTKTGDFYFICSNSGHCLAGQKVHIKQGEEGGVYNYPIRNSKRTFQSASLLFLTLLRESERVS</sequence>
<keyword evidence="4" id="KW-0186">Copper</keyword>
<dbReference type="PANTHER" id="PTHR33021">
    <property type="entry name" value="BLUE COPPER PROTEIN"/>
    <property type="match status" value="1"/>
</dbReference>
<protein>
    <recommendedName>
        <fullName evidence="7">Phytocyanin domain-containing protein</fullName>
    </recommendedName>
</protein>
<dbReference type="GO" id="GO:0009055">
    <property type="term" value="F:electron transfer activity"/>
    <property type="evidence" value="ECO:0007669"/>
    <property type="project" value="InterPro"/>
</dbReference>
<evidence type="ECO:0000313" key="9">
    <source>
        <dbReference type="Proteomes" id="UP001372338"/>
    </source>
</evidence>
<proteinExistence type="predicted"/>
<keyword evidence="2" id="KW-0479">Metal-binding</keyword>
<dbReference type="InterPro" id="IPR003245">
    <property type="entry name" value="Phytocyanin_dom"/>
</dbReference>
<dbReference type="PROSITE" id="PS51485">
    <property type="entry name" value="PHYTOCYANIN"/>
    <property type="match status" value="1"/>
</dbReference>
<accession>A0AAN9FA83</accession>
<keyword evidence="3" id="KW-0249">Electron transport</keyword>
<dbReference type="Proteomes" id="UP001372338">
    <property type="component" value="Unassembled WGS sequence"/>
</dbReference>
<keyword evidence="5" id="KW-0325">Glycoprotein</keyword>
<gene>
    <name evidence="8" type="ORF">RIF29_23290</name>
</gene>
<dbReference type="GO" id="GO:0005886">
    <property type="term" value="C:plasma membrane"/>
    <property type="evidence" value="ECO:0007669"/>
    <property type="project" value="TreeGrafter"/>
</dbReference>
<evidence type="ECO:0000259" key="7">
    <source>
        <dbReference type="PROSITE" id="PS51485"/>
    </source>
</evidence>
<feature type="signal peptide" evidence="6">
    <location>
        <begin position="1"/>
        <end position="20"/>
    </location>
</feature>
<dbReference type="PANTHER" id="PTHR33021:SF433">
    <property type="entry name" value="PLASTOCYANIN-LIKE DOMAIN PROTEIN"/>
    <property type="match status" value="1"/>
</dbReference>
<evidence type="ECO:0000256" key="3">
    <source>
        <dbReference type="ARBA" id="ARBA00022982"/>
    </source>
</evidence>
<dbReference type="Pfam" id="PF02298">
    <property type="entry name" value="Cu_bind_like"/>
    <property type="match status" value="1"/>
</dbReference>
<dbReference type="EMBL" id="JAYWIO010000004">
    <property type="protein sequence ID" value="KAK7270270.1"/>
    <property type="molecule type" value="Genomic_DNA"/>
</dbReference>
<dbReference type="SUPFAM" id="SSF49503">
    <property type="entry name" value="Cupredoxins"/>
    <property type="match status" value="1"/>
</dbReference>
<dbReference type="InterPro" id="IPR008972">
    <property type="entry name" value="Cupredoxin"/>
</dbReference>
<keyword evidence="9" id="KW-1185">Reference proteome</keyword>
<dbReference type="InterPro" id="IPR039391">
    <property type="entry name" value="Phytocyanin-like"/>
</dbReference>
<feature type="domain" description="Phytocyanin" evidence="7">
    <location>
        <begin position="22"/>
        <end position="123"/>
    </location>
</feature>
<reference evidence="8 9" key="1">
    <citation type="submission" date="2024-01" db="EMBL/GenBank/DDBJ databases">
        <title>The genomes of 5 underutilized Papilionoideae crops provide insights into root nodulation and disease resistanc.</title>
        <authorList>
            <person name="Yuan L."/>
        </authorList>
    </citation>
    <scope>NUCLEOTIDE SEQUENCE [LARGE SCALE GENOMIC DNA]</scope>
    <source>
        <strain evidence="8">ZHUSHIDOU_FW_LH</strain>
        <tissue evidence="8">Leaf</tissue>
    </source>
</reference>
<keyword evidence="6" id="KW-0732">Signal</keyword>
<evidence type="ECO:0000256" key="4">
    <source>
        <dbReference type="ARBA" id="ARBA00023008"/>
    </source>
</evidence>
<dbReference type="FunFam" id="2.60.40.420:FF:000003">
    <property type="entry name" value="Blue copper"/>
    <property type="match status" value="1"/>
</dbReference>
<name>A0AAN9FA83_CROPI</name>
<feature type="chain" id="PRO_5042946421" description="Phytocyanin domain-containing protein" evidence="6">
    <location>
        <begin position="21"/>
        <end position="157"/>
    </location>
</feature>
<evidence type="ECO:0000256" key="5">
    <source>
        <dbReference type="ARBA" id="ARBA00023180"/>
    </source>
</evidence>
<comment type="caution">
    <text evidence="8">The sequence shown here is derived from an EMBL/GenBank/DDBJ whole genome shotgun (WGS) entry which is preliminary data.</text>
</comment>
<dbReference type="Gene3D" id="2.60.40.420">
    <property type="entry name" value="Cupredoxins - blue copper proteins"/>
    <property type="match status" value="1"/>
</dbReference>